<dbReference type="Proteomes" id="UP000288805">
    <property type="component" value="Unassembled WGS sequence"/>
</dbReference>
<evidence type="ECO:0000256" key="7">
    <source>
        <dbReference type="ARBA" id="ARBA00023229"/>
    </source>
</evidence>
<evidence type="ECO:0000256" key="6">
    <source>
        <dbReference type="ARBA" id="ARBA00022746"/>
    </source>
</evidence>
<evidence type="ECO:0000256" key="4">
    <source>
        <dbReference type="ARBA" id="ARBA00012396"/>
    </source>
</evidence>
<proteinExistence type="inferred from homology"/>
<dbReference type="CDD" id="cd00683">
    <property type="entry name" value="Trans_IPPS_HH"/>
    <property type="match status" value="1"/>
</dbReference>
<dbReference type="GO" id="GO:0046905">
    <property type="term" value="F:15-cis-phytoene synthase activity"/>
    <property type="evidence" value="ECO:0007669"/>
    <property type="project" value="UniProtKB-EC"/>
</dbReference>
<evidence type="ECO:0000313" key="9">
    <source>
        <dbReference type="Proteomes" id="UP000288805"/>
    </source>
</evidence>
<dbReference type="GO" id="GO:0004311">
    <property type="term" value="F:geranylgeranyl diphosphate synthase activity"/>
    <property type="evidence" value="ECO:0007669"/>
    <property type="project" value="InterPro"/>
</dbReference>
<organism evidence="8 9">
    <name type="scientific">Vitis vinifera</name>
    <name type="common">Grape</name>
    <dbReference type="NCBI Taxonomy" id="29760"/>
    <lineage>
        <taxon>Eukaryota</taxon>
        <taxon>Viridiplantae</taxon>
        <taxon>Streptophyta</taxon>
        <taxon>Embryophyta</taxon>
        <taxon>Tracheophyta</taxon>
        <taxon>Spermatophyta</taxon>
        <taxon>Magnoliopsida</taxon>
        <taxon>eudicotyledons</taxon>
        <taxon>Gunneridae</taxon>
        <taxon>Pentapetalae</taxon>
        <taxon>rosids</taxon>
        <taxon>Vitales</taxon>
        <taxon>Vitaceae</taxon>
        <taxon>Viteae</taxon>
        <taxon>Vitis</taxon>
    </lineage>
</organism>
<evidence type="ECO:0000313" key="8">
    <source>
        <dbReference type="EMBL" id="RVX12948.1"/>
    </source>
</evidence>
<dbReference type="Pfam" id="PF00494">
    <property type="entry name" value="SQS_PSY"/>
    <property type="match status" value="1"/>
</dbReference>
<name>A0A438JVM0_VITVI</name>
<dbReference type="SUPFAM" id="SSF48576">
    <property type="entry name" value="Terpenoid synthases"/>
    <property type="match status" value="1"/>
</dbReference>
<protein>
    <recommendedName>
        <fullName evidence="4">15-cis-phytoene synthase</fullName>
        <ecNumber evidence="4">2.5.1.32</ecNumber>
    </recommendedName>
</protein>
<dbReference type="EMBL" id="QGNW01000026">
    <property type="protein sequence ID" value="RVX12948.1"/>
    <property type="molecule type" value="Genomic_DNA"/>
</dbReference>
<evidence type="ECO:0000256" key="1">
    <source>
        <dbReference type="ARBA" id="ARBA00001805"/>
    </source>
</evidence>
<dbReference type="InterPro" id="IPR008949">
    <property type="entry name" value="Isoprenoid_synthase_dom_sf"/>
</dbReference>
<evidence type="ECO:0000256" key="2">
    <source>
        <dbReference type="ARBA" id="ARBA00005172"/>
    </source>
</evidence>
<dbReference type="InterPro" id="IPR019845">
    <property type="entry name" value="Squalene/phytoene_synthase_CS"/>
</dbReference>
<comment type="catalytic activity">
    <reaction evidence="1">
        <text>2 (2E,6E,10E)-geranylgeranyl diphosphate = 15-cis-phytoene + 2 diphosphate</text>
        <dbReference type="Rhea" id="RHEA:34475"/>
        <dbReference type="ChEBI" id="CHEBI:27787"/>
        <dbReference type="ChEBI" id="CHEBI:33019"/>
        <dbReference type="ChEBI" id="CHEBI:58756"/>
        <dbReference type="EC" id="2.5.1.32"/>
    </reaction>
</comment>
<evidence type="ECO:0000256" key="3">
    <source>
        <dbReference type="ARBA" id="ARBA00006251"/>
    </source>
</evidence>
<dbReference type="Gene3D" id="1.10.600.10">
    <property type="entry name" value="Farnesyl Diphosphate Synthase"/>
    <property type="match status" value="1"/>
</dbReference>
<dbReference type="InterPro" id="IPR033904">
    <property type="entry name" value="Trans_IPPS_HH"/>
</dbReference>
<comment type="similarity">
    <text evidence="3">Belongs to the phytoene/squalene synthase family.</text>
</comment>
<dbReference type="InterPro" id="IPR044843">
    <property type="entry name" value="Trans_IPPS_bact-type"/>
</dbReference>
<dbReference type="EC" id="2.5.1.32" evidence="4"/>
<reference evidence="8 9" key="1">
    <citation type="journal article" date="2018" name="PLoS Genet.">
        <title>Population sequencing reveals clonal diversity and ancestral inbreeding in the grapevine cultivar Chardonnay.</title>
        <authorList>
            <person name="Roach M.J."/>
            <person name="Johnson D.L."/>
            <person name="Bohlmann J."/>
            <person name="van Vuuren H.J."/>
            <person name="Jones S.J."/>
            <person name="Pretorius I.S."/>
            <person name="Schmidt S.A."/>
            <person name="Borneman A.R."/>
        </authorList>
    </citation>
    <scope>NUCLEOTIDE SEQUENCE [LARGE SCALE GENOMIC DNA]</scope>
    <source>
        <strain evidence="9">cv. Chardonnay</strain>
        <tissue evidence="8">Leaf</tissue>
    </source>
</reference>
<dbReference type="PROSITE" id="PS01045">
    <property type="entry name" value="SQUALEN_PHYTOEN_SYN_2"/>
    <property type="match status" value="1"/>
</dbReference>
<comment type="pathway">
    <text evidence="2">Carotenoid biosynthesis; phytoene biosynthesis; all-trans-phytoene from geranylgeranyl diphosphate: step 1/1.</text>
</comment>
<dbReference type="FunFam" id="1.10.600.10:FF:000004">
    <property type="entry name" value="Phytoene synthase chloroplastic"/>
    <property type="match status" value="1"/>
</dbReference>
<gene>
    <name evidence="8" type="primary">PSY1_2</name>
    <name evidence="8" type="ORF">CK203_009842</name>
</gene>
<dbReference type="SFLD" id="SFLDS00005">
    <property type="entry name" value="Isoprenoid_Synthase_Type_I"/>
    <property type="match status" value="1"/>
</dbReference>
<keyword evidence="5" id="KW-0808">Transferase</keyword>
<dbReference type="PANTHER" id="PTHR31480">
    <property type="entry name" value="BIFUNCTIONAL LYCOPENE CYCLASE/PHYTOENE SYNTHASE"/>
    <property type="match status" value="1"/>
</dbReference>
<dbReference type="InterPro" id="IPR002060">
    <property type="entry name" value="Squ/phyt_synthse"/>
</dbReference>
<accession>A0A438JVM0</accession>
<dbReference type="AlphaFoldDB" id="A0A438JVM0"/>
<dbReference type="GO" id="GO:0009536">
    <property type="term" value="C:plastid"/>
    <property type="evidence" value="ECO:0007669"/>
    <property type="project" value="UniProtKB-ARBA"/>
</dbReference>
<dbReference type="GO" id="GO:0051996">
    <property type="term" value="F:squalene synthase [NAD(P)H] activity"/>
    <property type="evidence" value="ECO:0007669"/>
    <property type="project" value="InterPro"/>
</dbReference>
<keyword evidence="6" id="KW-0125">Carotenoid biosynthesis</keyword>
<evidence type="ECO:0000256" key="5">
    <source>
        <dbReference type="ARBA" id="ARBA00022679"/>
    </source>
</evidence>
<dbReference type="SFLD" id="SFLDG01018">
    <property type="entry name" value="Squalene/Phytoene_Synthase_Lik"/>
    <property type="match status" value="1"/>
</dbReference>
<keyword evidence="7" id="KW-0414">Isoprene biosynthesis</keyword>
<sequence length="418" mass="47999">MSSAFSLAVKPSVAWSNGKLLSRKSTRRAARAEVIVAPKKRTSTHNVPELSKQGIPHTDLHVREIVKRQSTDKSSMFDVCQKPQFHPMFLEEAYERCRNICAEYAKTFYLGTLLMTEERQKAIWAIYGEESLLELKDVFTFERLTCSSLVSEMFSAVWCRRTDELVDGPNAAYMSSAVLDRWEERLHDIFNGRPYDMLDAALTDTIYKFPLDIKPFRDMIEGMRMDTKNFRYANFQELYLYCYYVAGTVGLMSVPVMGIAPESPVSAQSIYNSALYLGIGNQLTNILRDVGEDSLRGRVYLPQDELAQFGLCDRDIFSRKVSDGWREFMKQQITRARFYFNQAEEGASQLDKASRWPVWSSLLLYRKILDAIEENDYDNLTKRAYVGRTKKLLMLPLAYSRAQSATHPGLSGTRFLGF</sequence>
<dbReference type="PROSITE" id="PS01044">
    <property type="entry name" value="SQUALEN_PHYTOEN_SYN_1"/>
    <property type="match status" value="1"/>
</dbReference>
<dbReference type="GO" id="GO:0016117">
    <property type="term" value="P:carotenoid biosynthetic process"/>
    <property type="evidence" value="ECO:0007669"/>
    <property type="project" value="UniProtKB-KW"/>
</dbReference>
<dbReference type="SFLD" id="SFLDG01212">
    <property type="entry name" value="Phytoene_synthase_like"/>
    <property type="match status" value="1"/>
</dbReference>
<comment type="caution">
    <text evidence="8">The sequence shown here is derived from an EMBL/GenBank/DDBJ whole genome shotgun (WGS) entry which is preliminary data.</text>
</comment>